<comment type="caution">
    <text evidence="2">The sequence shown here is derived from an EMBL/GenBank/DDBJ whole genome shotgun (WGS) entry which is preliminary data.</text>
</comment>
<reference evidence="2 3" key="1">
    <citation type="submission" date="2024-02" db="EMBL/GenBank/DDBJ databases">
        <title>Haloferula sargassicola NBRC 104335.</title>
        <authorList>
            <person name="Ichikawa N."/>
            <person name="Katano-Makiyama Y."/>
            <person name="Hidaka K."/>
        </authorList>
    </citation>
    <scope>NUCLEOTIDE SEQUENCE [LARGE SCALE GENOMIC DNA]</scope>
    <source>
        <strain evidence="2 3">NBRC 104335</strain>
    </source>
</reference>
<sequence length="105" mass="12273">MTDDEESRQRFKARVREWAEKLEVEATAIYIRPMRRKWASCSTAGTLSFNDELPSMPRELGDYVIVHELLHFSVPNHGRLWKSLMRAHLGDFERIEGELRKQAGS</sequence>
<name>A0ABP9UTR5_9BACT</name>
<keyword evidence="3" id="KW-1185">Reference proteome</keyword>
<evidence type="ECO:0000259" key="1">
    <source>
        <dbReference type="Pfam" id="PF01863"/>
    </source>
</evidence>
<dbReference type="InterPro" id="IPR002725">
    <property type="entry name" value="YgjP-like_metallopeptidase"/>
</dbReference>
<dbReference type="Gene3D" id="3.30.2010.10">
    <property type="entry name" value="Metalloproteases ('zincins'), catalytic domain"/>
    <property type="match status" value="1"/>
</dbReference>
<organism evidence="2 3">
    <name type="scientific">Haloferula sargassicola</name>
    <dbReference type="NCBI Taxonomy" id="490096"/>
    <lineage>
        <taxon>Bacteria</taxon>
        <taxon>Pseudomonadati</taxon>
        <taxon>Verrucomicrobiota</taxon>
        <taxon>Verrucomicrobiia</taxon>
        <taxon>Verrucomicrobiales</taxon>
        <taxon>Verrucomicrobiaceae</taxon>
        <taxon>Haloferula</taxon>
    </lineage>
</organism>
<dbReference type="PANTHER" id="PTHR30399:SF1">
    <property type="entry name" value="UTP PYROPHOSPHATASE"/>
    <property type="match status" value="1"/>
</dbReference>
<dbReference type="CDD" id="cd07344">
    <property type="entry name" value="M48_yhfN_like"/>
    <property type="match status" value="1"/>
</dbReference>
<dbReference type="Proteomes" id="UP001476282">
    <property type="component" value="Unassembled WGS sequence"/>
</dbReference>
<gene>
    <name evidence="2" type="ORF">Hsar01_03340</name>
</gene>
<dbReference type="Pfam" id="PF01863">
    <property type="entry name" value="YgjP-like"/>
    <property type="match status" value="1"/>
</dbReference>
<evidence type="ECO:0000313" key="3">
    <source>
        <dbReference type="Proteomes" id="UP001476282"/>
    </source>
</evidence>
<dbReference type="InterPro" id="IPR053136">
    <property type="entry name" value="UTP_pyrophosphatase-like"/>
</dbReference>
<dbReference type="PANTHER" id="PTHR30399">
    <property type="entry name" value="UNCHARACTERIZED PROTEIN YGJP"/>
    <property type="match status" value="1"/>
</dbReference>
<dbReference type="RefSeq" id="WP_353568199.1">
    <property type="nucleotide sequence ID" value="NZ_BAABRI010000020.1"/>
</dbReference>
<dbReference type="EMBL" id="BAABRI010000020">
    <property type="protein sequence ID" value="GAA5484101.1"/>
    <property type="molecule type" value="Genomic_DNA"/>
</dbReference>
<feature type="domain" description="YgjP-like metallopeptidase" evidence="1">
    <location>
        <begin position="5"/>
        <end position="101"/>
    </location>
</feature>
<accession>A0ABP9UTR5</accession>
<evidence type="ECO:0000313" key="2">
    <source>
        <dbReference type="EMBL" id="GAA5484101.1"/>
    </source>
</evidence>
<proteinExistence type="predicted"/>
<protein>
    <recommendedName>
        <fullName evidence="1">YgjP-like metallopeptidase domain-containing protein</fullName>
    </recommendedName>
</protein>